<evidence type="ECO:0000313" key="1">
    <source>
        <dbReference type="EMBL" id="KAL1277452.1"/>
    </source>
</evidence>
<sequence length="180" mass="20582">MLKSSLSFWMMPQMSLTKSKYPLVRYISDMEIKEHFSRSVLLNPQKEKSWRILSSLSFKTMDFDLKKIMGQGYDGDHVVELQKLSDTQWACRERSLKALIKLLTDISESDSPDTAAGDAKMYLRAINFEYLVCLEITAVFQVTGDASDALQQKDLDLFTAYTVTDGVLDTVKNLRSEEEL</sequence>
<protein>
    <submittedName>
        <fullName evidence="1">Uncharacterized protein</fullName>
    </submittedName>
</protein>
<proteinExistence type="predicted"/>
<name>A0ABR3NL10_9TELE</name>
<accession>A0ABR3NL10</accession>
<comment type="caution">
    <text evidence="1">The sequence shown here is derived from an EMBL/GenBank/DDBJ whole genome shotgun (WGS) entry which is preliminary data.</text>
</comment>
<evidence type="ECO:0000313" key="2">
    <source>
        <dbReference type="Proteomes" id="UP001558613"/>
    </source>
</evidence>
<reference evidence="1 2" key="1">
    <citation type="submission" date="2023-09" db="EMBL/GenBank/DDBJ databases">
        <authorList>
            <person name="Wang M."/>
        </authorList>
    </citation>
    <scope>NUCLEOTIDE SEQUENCE [LARGE SCALE GENOMIC DNA]</scope>
    <source>
        <strain evidence="1">GT-2023</strain>
        <tissue evidence="1">Liver</tissue>
    </source>
</reference>
<dbReference type="EMBL" id="JAYMGO010000003">
    <property type="protein sequence ID" value="KAL1277452.1"/>
    <property type="molecule type" value="Genomic_DNA"/>
</dbReference>
<dbReference type="Proteomes" id="UP001558613">
    <property type="component" value="Unassembled WGS sequence"/>
</dbReference>
<gene>
    <name evidence="1" type="ORF">QQF64_024125</name>
</gene>
<organism evidence="1 2">
    <name type="scientific">Cirrhinus molitorella</name>
    <name type="common">mud carp</name>
    <dbReference type="NCBI Taxonomy" id="172907"/>
    <lineage>
        <taxon>Eukaryota</taxon>
        <taxon>Metazoa</taxon>
        <taxon>Chordata</taxon>
        <taxon>Craniata</taxon>
        <taxon>Vertebrata</taxon>
        <taxon>Euteleostomi</taxon>
        <taxon>Actinopterygii</taxon>
        <taxon>Neopterygii</taxon>
        <taxon>Teleostei</taxon>
        <taxon>Ostariophysi</taxon>
        <taxon>Cypriniformes</taxon>
        <taxon>Cyprinidae</taxon>
        <taxon>Labeoninae</taxon>
        <taxon>Labeonini</taxon>
        <taxon>Cirrhinus</taxon>
    </lineage>
</organism>
<keyword evidence="2" id="KW-1185">Reference proteome</keyword>